<dbReference type="AlphaFoldDB" id="A0A2T5PFV7"/>
<sequence>MSTQDDVLELALANDELDRFVVGEPFYFLEARVDNEEPQNIPQAFDQLLLPHWREAGDPLLWQRWIAGMLKALRDYPDVNRAIYSVANWLWYYHYCLGKKRAQPQGSYADLPELDLGAVALALQLRMAERKDELIADTRWAGATWNSPQGIWVPLLRLATAVRDNLGGPDFVPLNA</sequence>
<organism evidence="1 2">
    <name type="scientific">Pseudomonas mangrovi</name>
    <dbReference type="NCBI Taxonomy" id="2161748"/>
    <lineage>
        <taxon>Bacteria</taxon>
        <taxon>Pseudomonadati</taxon>
        <taxon>Pseudomonadota</taxon>
        <taxon>Gammaproteobacteria</taxon>
        <taxon>Pseudomonadales</taxon>
        <taxon>Pseudomonadaceae</taxon>
        <taxon>Pseudomonas</taxon>
    </lineage>
</organism>
<name>A0A2T5PFV7_9PSED</name>
<accession>A0A2T5PFV7</accession>
<reference evidence="1 2" key="1">
    <citation type="submission" date="2018-04" db="EMBL/GenBank/DDBJ databases">
        <title>Pseudomonas sp. nov., isolated from mangrove soil.</title>
        <authorList>
            <person name="Chen C."/>
        </authorList>
    </citation>
    <scope>NUCLEOTIDE SEQUENCE [LARGE SCALE GENOMIC DNA]</scope>
    <source>
        <strain evidence="1 2">TC-11</strain>
    </source>
</reference>
<comment type="caution">
    <text evidence="1">The sequence shown here is derived from an EMBL/GenBank/DDBJ whole genome shotgun (WGS) entry which is preliminary data.</text>
</comment>
<gene>
    <name evidence="1" type="ORF">DBO85_00035</name>
</gene>
<evidence type="ECO:0000313" key="1">
    <source>
        <dbReference type="EMBL" id="PTU76592.1"/>
    </source>
</evidence>
<keyword evidence="2" id="KW-1185">Reference proteome</keyword>
<dbReference type="EMBL" id="QASN01000001">
    <property type="protein sequence ID" value="PTU76592.1"/>
    <property type="molecule type" value="Genomic_DNA"/>
</dbReference>
<dbReference type="OrthoDB" id="6852924at2"/>
<protein>
    <submittedName>
        <fullName evidence="1">Uncharacterized protein</fullName>
    </submittedName>
</protein>
<dbReference type="Proteomes" id="UP000244064">
    <property type="component" value="Unassembled WGS sequence"/>
</dbReference>
<evidence type="ECO:0000313" key="2">
    <source>
        <dbReference type="Proteomes" id="UP000244064"/>
    </source>
</evidence>
<proteinExistence type="predicted"/>
<dbReference type="RefSeq" id="WP_108104035.1">
    <property type="nucleotide sequence ID" value="NZ_QASN01000001.1"/>
</dbReference>